<evidence type="ECO:0000313" key="2">
    <source>
        <dbReference type="EMBL" id="KYC51656.1"/>
    </source>
</evidence>
<evidence type="ECO:0000313" key="3">
    <source>
        <dbReference type="Proteomes" id="UP000075578"/>
    </source>
</evidence>
<feature type="transmembrane region" description="Helical" evidence="1">
    <location>
        <begin position="221"/>
        <end position="243"/>
    </location>
</feature>
<feature type="transmembrane region" description="Helical" evidence="1">
    <location>
        <begin position="75"/>
        <end position="98"/>
    </location>
</feature>
<accession>A0A150J369</accession>
<sequence length="251" mass="29753">MKKDIVHSFVKNIELMDRYRYYYSNMNRVSFFERQKLSKMVDNNLREYDRFLWARVQGESEEIVTPKQSESNNNYFFAAFISYLLCVMVFATFARVYFFQGAVFIGFISILGFLILLVALVFKIAVPRWKWSFRKIFKLRNLVQELINDAIEFFREGGLNPENYPLALNFNDYNGLKQIKEEKKLLSKNYIFYLNLNVINTSKFIEEEISEEKVHSAALRFFIKALILGALFIVVIFSLVILLHRFGILKL</sequence>
<proteinExistence type="predicted"/>
<dbReference type="Proteomes" id="UP000075578">
    <property type="component" value="Unassembled WGS sequence"/>
</dbReference>
<name>A0A150J369_9EURY</name>
<dbReference type="EMBL" id="LNGD01000059">
    <property type="protein sequence ID" value="KYC51656.1"/>
    <property type="molecule type" value="Genomic_DNA"/>
</dbReference>
<keyword evidence="1" id="KW-0812">Transmembrane</keyword>
<keyword evidence="1" id="KW-1133">Transmembrane helix</keyword>
<gene>
    <name evidence="2" type="ORF">AMQ74_01048</name>
</gene>
<reference evidence="2 3" key="1">
    <citation type="journal article" date="2016" name="ISME J.">
        <title>Chasing the elusive Euryarchaeota class WSA2: genomes reveal a uniquely fastidious methyl-reducing methanogen.</title>
        <authorList>
            <person name="Nobu M.K."/>
            <person name="Narihiro T."/>
            <person name="Kuroda K."/>
            <person name="Mei R."/>
            <person name="Liu W.T."/>
        </authorList>
    </citation>
    <scope>NUCLEOTIDE SEQUENCE [LARGE SCALE GENOMIC DNA]</scope>
    <source>
        <strain evidence="2">U1lsi0528_Bin089</strain>
    </source>
</reference>
<organism evidence="2 3">
    <name type="scientific">Candidatus Methanofastidiosum methylothiophilum</name>
    <dbReference type="NCBI Taxonomy" id="1705564"/>
    <lineage>
        <taxon>Archaea</taxon>
        <taxon>Methanobacteriati</taxon>
        <taxon>Methanobacteriota</taxon>
        <taxon>Stenosarchaea group</taxon>
        <taxon>Candidatus Methanofastidiosia</taxon>
        <taxon>Candidatus Methanofastidiosales</taxon>
        <taxon>Candidatus Methanofastidiosaceae</taxon>
        <taxon>Candidatus Methanofastidiosum</taxon>
    </lineage>
</organism>
<evidence type="ECO:0000256" key="1">
    <source>
        <dbReference type="SAM" id="Phobius"/>
    </source>
</evidence>
<keyword evidence="1" id="KW-0472">Membrane</keyword>
<protein>
    <recommendedName>
        <fullName evidence="4">SMODS and SLOG-associating 2TM effector domain-containing protein</fullName>
    </recommendedName>
</protein>
<dbReference type="AlphaFoldDB" id="A0A150J369"/>
<evidence type="ECO:0008006" key="4">
    <source>
        <dbReference type="Google" id="ProtNLM"/>
    </source>
</evidence>
<comment type="caution">
    <text evidence="2">The sequence shown here is derived from an EMBL/GenBank/DDBJ whole genome shotgun (WGS) entry which is preliminary data.</text>
</comment>
<feature type="transmembrane region" description="Helical" evidence="1">
    <location>
        <begin position="104"/>
        <end position="126"/>
    </location>
</feature>